<proteinExistence type="inferred from homology"/>
<dbReference type="GO" id="GO:0009252">
    <property type="term" value="P:peptidoglycan biosynthetic process"/>
    <property type="evidence" value="ECO:0007669"/>
    <property type="project" value="UniProtKB-KW"/>
</dbReference>
<evidence type="ECO:0000256" key="17">
    <source>
        <dbReference type="HAMAP-Rule" id="MF_01006"/>
    </source>
</evidence>
<gene>
    <name evidence="17" type="primary">uppP</name>
    <name evidence="18" type="ORF">SAMN04489712_108186</name>
</gene>
<evidence type="ECO:0000256" key="1">
    <source>
        <dbReference type="ARBA" id="ARBA00004651"/>
    </source>
</evidence>
<keyword evidence="11 17" id="KW-0472">Membrane</keyword>
<organism evidence="18 19">
    <name type="scientific">Thermomonospora echinospora</name>
    <dbReference type="NCBI Taxonomy" id="1992"/>
    <lineage>
        <taxon>Bacteria</taxon>
        <taxon>Bacillati</taxon>
        <taxon>Actinomycetota</taxon>
        <taxon>Actinomycetes</taxon>
        <taxon>Streptosporangiales</taxon>
        <taxon>Thermomonosporaceae</taxon>
        <taxon>Thermomonospora</taxon>
    </lineage>
</organism>
<comment type="similarity">
    <text evidence="2 17">Belongs to the UppP family.</text>
</comment>
<evidence type="ECO:0000256" key="6">
    <source>
        <dbReference type="ARBA" id="ARBA00022692"/>
    </source>
</evidence>
<comment type="subcellular location">
    <subcellularLocation>
        <location evidence="1 17">Cell membrane</location>
        <topology evidence="1 17">Multi-pass membrane protein</topology>
    </subcellularLocation>
</comment>
<dbReference type="PANTHER" id="PTHR30622:SF4">
    <property type="entry name" value="UNDECAPRENYL-DIPHOSPHATASE"/>
    <property type="match status" value="1"/>
</dbReference>
<keyword evidence="13 17" id="KW-0961">Cell wall biogenesis/degradation</keyword>
<dbReference type="GO" id="GO:0005886">
    <property type="term" value="C:plasma membrane"/>
    <property type="evidence" value="ECO:0007669"/>
    <property type="project" value="UniProtKB-SubCell"/>
</dbReference>
<protein>
    <recommendedName>
        <fullName evidence="4 17">Undecaprenyl-diphosphatase</fullName>
        <ecNumber evidence="3 17">3.6.1.27</ecNumber>
    </recommendedName>
    <alternativeName>
        <fullName evidence="15 17">Bacitracin resistance protein</fullName>
    </alternativeName>
    <alternativeName>
        <fullName evidence="14 17">Undecaprenyl pyrophosphate phosphatase</fullName>
    </alternativeName>
</protein>
<dbReference type="Pfam" id="PF02673">
    <property type="entry name" value="BacA"/>
    <property type="match status" value="1"/>
</dbReference>
<dbReference type="AlphaFoldDB" id="A0A1H6C0C5"/>
<dbReference type="EC" id="3.6.1.27" evidence="3 17"/>
<keyword evidence="8 17" id="KW-0133">Cell shape</keyword>
<keyword evidence="9 17" id="KW-0573">Peptidoglycan synthesis</keyword>
<feature type="transmembrane region" description="Helical" evidence="17">
    <location>
        <begin position="216"/>
        <end position="238"/>
    </location>
</feature>
<dbReference type="NCBIfam" id="TIGR00753">
    <property type="entry name" value="undec_PP_bacA"/>
    <property type="match status" value="1"/>
</dbReference>
<sequence>MNVVEATVLGIVQGLTEFLPISSSGHMLFVPKFLGWEDPGAAFSAIIQLGTMAAVLIYFRNDLARIAVTWTRSLWTPELRRHQDARMGWYIGLGTVPIGVMGLAFSDFIEDPARNLWINATSLIVMGLLLMVAEWAGRRKLEVDDLNLRDGLIIGGFQCLSLIPGSSRSGSTMTGALFLGYTREAAARYSFLLSVPAVVLSGAFEMRHVGEGGVAPVPTAVATLASFVVGYAAIAWLLRFLVRHSMMIFVYYRVALGAVIIGLLAAGRISAT</sequence>
<dbReference type="HAMAP" id="MF_01006">
    <property type="entry name" value="Undec_diphosphatase"/>
    <property type="match status" value="1"/>
</dbReference>
<comment type="function">
    <text evidence="17">Catalyzes the dephosphorylation of undecaprenyl diphosphate (UPP). Confers resistance to bacitracin.</text>
</comment>
<dbReference type="Proteomes" id="UP000236723">
    <property type="component" value="Unassembled WGS sequence"/>
</dbReference>
<dbReference type="GO" id="GO:0071555">
    <property type="term" value="P:cell wall organization"/>
    <property type="evidence" value="ECO:0007669"/>
    <property type="project" value="UniProtKB-KW"/>
</dbReference>
<name>A0A1H6C0C5_9ACTN</name>
<keyword evidence="6 17" id="KW-0812">Transmembrane</keyword>
<feature type="transmembrane region" description="Helical" evidence="17">
    <location>
        <begin position="117"/>
        <end position="136"/>
    </location>
</feature>
<evidence type="ECO:0000256" key="5">
    <source>
        <dbReference type="ARBA" id="ARBA00022475"/>
    </source>
</evidence>
<dbReference type="NCBIfam" id="NF001392">
    <property type="entry name" value="PRK00281.2-1"/>
    <property type="match status" value="1"/>
</dbReference>
<keyword evidence="5 17" id="KW-1003">Cell membrane</keyword>
<accession>A0A1H6C0C5</accession>
<feature type="transmembrane region" description="Helical" evidence="17">
    <location>
        <begin position="250"/>
        <end position="271"/>
    </location>
</feature>
<feature type="transmembrane region" description="Helical" evidence="17">
    <location>
        <begin position="87"/>
        <end position="105"/>
    </location>
</feature>
<dbReference type="GO" id="GO:0008360">
    <property type="term" value="P:regulation of cell shape"/>
    <property type="evidence" value="ECO:0007669"/>
    <property type="project" value="UniProtKB-KW"/>
</dbReference>
<evidence type="ECO:0000313" key="19">
    <source>
        <dbReference type="Proteomes" id="UP000236723"/>
    </source>
</evidence>
<evidence type="ECO:0000256" key="16">
    <source>
        <dbReference type="ARBA" id="ARBA00047594"/>
    </source>
</evidence>
<evidence type="ECO:0000256" key="11">
    <source>
        <dbReference type="ARBA" id="ARBA00023136"/>
    </source>
</evidence>
<evidence type="ECO:0000256" key="3">
    <source>
        <dbReference type="ARBA" id="ARBA00012374"/>
    </source>
</evidence>
<keyword evidence="10 17" id="KW-1133">Transmembrane helix</keyword>
<keyword evidence="7 17" id="KW-0378">Hydrolase</keyword>
<dbReference type="PANTHER" id="PTHR30622">
    <property type="entry name" value="UNDECAPRENYL-DIPHOSPHATASE"/>
    <property type="match status" value="1"/>
</dbReference>
<evidence type="ECO:0000256" key="10">
    <source>
        <dbReference type="ARBA" id="ARBA00022989"/>
    </source>
</evidence>
<keyword evidence="12 17" id="KW-0046">Antibiotic resistance</keyword>
<comment type="catalytic activity">
    <reaction evidence="16 17">
        <text>di-trans,octa-cis-undecaprenyl diphosphate + H2O = di-trans,octa-cis-undecaprenyl phosphate + phosphate + H(+)</text>
        <dbReference type="Rhea" id="RHEA:28094"/>
        <dbReference type="ChEBI" id="CHEBI:15377"/>
        <dbReference type="ChEBI" id="CHEBI:15378"/>
        <dbReference type="ChEBI" id="CHEBI:43474"/>
        <dbReference type="ChEBI" id="CHEBI:58405"/>
        <dbReference type="ChEBI" id="CHEBI:60392"/>
        <dbReference type="EC" id="3.6.1.27"/>
    </reaction>
</comment>
<keyword evidence="19" id="KW-1185">Reference proteome</keyword>
<evidence type="ECO:0000256" key="4">
    <source>
        <dbReference type="ARBA" id="ARBA00021581"/>
    </source>
</evidence>
<evidence type="ECO:0000256" key="13">
    <source>
        <dbReference type="ARBA" id="ARBA00023316"/>
    </source>
</evidence>
<evidence type="ECO:0000256" key="15">
    <source>
        <dbReference type="ARBA" id="ARBA00032932"/>
    </source>
</evidence>
<evidence type="ECO:0000256" key="7">
    <source>
        <dbReference type="ARBA" id="ARBA00022801"/>
    </source>
</evidence>
<evidence type="ECO:0000256" key="2">
    <source>
        <dbReference type="ARBA" id="ARBA00010621"/>
    </source>
</evidence>
<dbReference type="RefSeq" id="WP_103939331.1">
    <property type="nucleotide sequence ID" value="NZ_FNVO01000008.1"/>
</dbReference>
<evidence type="ECO:0000256" key="14">
    <source>
        <dbReference type="ARBA" id="ARBA00032707"/>
    </source>
</evidence>
<evidence type="ECO:0000313" key="18">
    <source>
        <dbReference type="EMBL" id="SEG66362.1"/>
    </source>
</evidence>
<evidence type="ECO:0000256" key="9">
    <source>
        <dbReference type="ARBA" id="ARBA00022984"/>
    </source>
</evidence>
<comment type="miscellaneous">
    <text evidence="17">Bacitracin is thought to be involved in the inhibition of peptidoglycan synthesis by sequestering undecaprenyl diphosphate, thereby reducing the pool of lipid carrier available.</text>
</comment>
<feature type="transmembrane region" description="Helical" evidence="17">
    <location>
        <begin position="41"/>
        <end position="59"/>
    </location>
</feature>
<feature type="transmembrane region" description="Helical" evidence="17">
    <location>
        <begin position="186"/>
        <end position="204"/>
    </location>
</feature>
<dbReference type="EMBL" id="FNVO01000008">
    <property type="protein sequence ID" value="SEG66362.1"/>
    <property type="molecule type" value="Genomic_DNA"/>
</dbReference>
<evidence type="ECO:0000256" key="12">
    <source>
        <dbReference type="ARBA" id="ARBA00023251"/>
    </source>
</evidence>
<dbReference type="InterPro" id="IPR003824">
    <property type="entry name" value="UppP"/>
</dbReference>
<reference evidence="19" key="1">
    <citation type="submission" date="2016-10" db="EMBL/GenBank/DDBJ databases">
        <authorList>
            <person name="Varghese N."/>
            <person name="Submissions S."/>
        </authorList>
    </citation>
    <scope>NUCLEOTIDE SEQUENCE [LARGE SCALE GENOMIC DNA]</scope>
    <source>
        <strain evidence="19">DSM 43163</strain>
    </source>
</reference>
<evidence type="ECO:0000256" key="8">
    <source>
        <dbReference type="ARBA" id="ARBA00022960"/>
    </source>
</evidence>
<dbReference type="OrthoDB" id="9808289at2"/>
<dbReference type="GO" id="GO:0046677">
    <property type="term" value="P:response to antibiotic"/>
    <property type="evidence" value="ECO:0007669"/>
    <property type="project" value="UniProtKB-UniRule"/>
</dbReference>
<dbReference type="GO" id="GO:0050380">
    <property type="term" value="F:undecaprenyl-diphosphatase activity"/>
    <property type="evidence" value="ECO:0007669"/>
    <property type="project" value="UniProtKB-UniRule"/>
</dbReference>